<keyword evidence="2" id="KW-1185">Reference proteome</keyword>
<comment type="caution">
    <text evidence="1">The sequence shown here is derived from an EMBL/GenBank/DDBJ whole genome shotgun (WGS) entry which is preliminary data.</text>
</comment>
<reference evidence="1 2" key="1">
    <citation type="submission" date="2018-03" db="EMBL/GenBank/DDBJ databases">
        <title>Mesoflavibacter sp. HG37 and Mesoflavibacter sp. HG96 sp.nov., two marine bacteria isolated from seawater of Western Pacific Ocean.</title>
        <authorList>
            <person name="Cheng H."/>
            <person name="Wu Y.-H."/>
            <person name="Guo L.-L."/>
            <person name="Xu X.-W."/>
        </authorList>
    </citation>
    <scope>NUCLEOTIDE SEQUENCE [LARGE SCALE GENOMIC DNA]</scope>
    <source>
        <strain evidence="1 2">KCTC 32269</strain>
    </source>
</reference>
<evidence type="ECO:0000313" key="1">
    <source>
        <dbReference type="EMBL" id="PSG86259.1"/>
    </source>
</evidence>
<protein>
    <recommendedName>
        <fullName evidence="3">Ig-like domain-containing protein</fullName>
    </recommendedName>
</protein>
<organism evidence="1 2">
    <name type="scientific">Aurantibacter aestuarii</name>
    <dbReference type="NCBI Taxonomy" id="1266046"/>
    <lineage>
        <taxon>Bacteria</taxon>
        <taxon>Pseudomonadati</taxon>
        <taxon>Bacteroidota</taxon>
        <taxon>Flavobacteriia</taxon>
        <taxon>Flavobacteriales</taxon>
        <taxon>Flavobacteriaceae</taxon>
        <taxon>Aurantibacter</taxon>
    </lineage>
</organism>
<name>A0A2T1N4U7_9FLAO</name>
<proteinExistence type="predicted"/>
<feature type="non-terminal residue" evidence="1">
    <location>
        <position position="1"/>
    </location>
</feature>
<gene>
    <name evidence="1" type="ORF">C7H52_12955</name>
</gene>
<evidence type="ECO:0000313" key="2">
    <source>
        <dbReference type="Proteomes" id="UP000238426"/>
    </source>
</evidence>
<accession>A0A2T1N4U7</accession>
<dbReference type="EMBL" id="PXOQ01000018">
    <property type="protein sequence ID" value="PSG86259.1"/>
    <property type="molecule type" value="Genomic_DNA"/>
</dbReference>
<dbReference type="Proteomes" id="UP000238426">
    <property type="component" value="Unassembled WGS sequence"/>
</dbReference>
<evidence type="ECO:0008006" key="3">
    <source>
        <dbReference type="Google" id="ProtNLM"/>
    </source>
</evidence>
<sequence length="1633" mass="173262">ETGTTPNCTDENSFVVTINASPDVFVLANQTECNSYTLPAITGTGLVSPMYYTGPGGTGTAYTAGTTLNDTDFASYPVTIYIYDETGTTPNCSDEESFSLTLITSPVLDAVSDVSACDDYILPAISGTNLSGNELYYTGSGGTGTSYPSGTVLNASDFASYPVTLYVYDETGTTPNCFDEESFSLTINEQPYAGTDGFIEVCDSPPQAIHLDDLIIGEDAGGVWAQTSGSGGTFNPNAAVFTPSAGATSSTFTYTVSGSAPCMDDVSQVTVIINETPTADAPADVTACDSYVLPALSAGNNYYTATNGGGTLLNAGDVITSTQTIFVFAETATTPNCTDENSFVVTINATPTADAPSDVTACDNYTLPALSAGNNYYTATNGGGTLLNAGDVISNTQTIYVFAETGTTPNCTDENSFVVTINATPTADAPADVTACDSYVLPALSAGNNYYTATNGGGTILNAGDVISNTQTIYVFAETGTTPNCTDENSFVVTINATPTADAPADVTACDSYVLPVLSAGNNYYTATNGGGTLLNAGDVISTTQTIYVFTETGTTPNCTDENSFVVTINNTPGQSGPIELTHCDPDADGFGTFDLGSVVTQISSGNPNIEVLFFETFANAQNQVNDLPLQYDNIMQNSQIIYYTAEDLTTGCSAIYQLQLIVYPTPQILDTPTTIEICDNATADGFATFDLTTNNTQILDGLDPANYEITYYTSQANAEAPSNPITSPTAYNNTTAFNQTVWVRVEDDPNPTGVTNGCYSVVAMNLVVNANPVLVQPDPLQLCDENNPGDEQEFFTLEDANAQILNGQTGIVLSYHLTQNGANTDTQEITSPYENVVNPQTVFVRAENSVTGCISTTTLTLQVNPLPSPLANPAPLTACDTDNDGIFDMFDLDSQTISILNGEPNVTITYHETEQNAISGAMDLSSPYENIQPFSQLLWVRAENNTTGCYRIVNLELQVLNSPVIPNNIDPIDATPGDNIYIVCDDNNDGFNVFNFDMNVTPVVLGTQNPADFPISYYTTQNNAISGINPITNTASYPNVTNPQTIWVRLDNANGCETIRSFQIEVEFPPVIVTPTVLNACDDLDANYYEDNDGFTTFDLTVKDGEITNNDPSLVVSYHTTAASAQAGTVTIPDPTMFVNTVNAVQTIYVRVVDANTGCFSTTTLTVRVRPNPSPTQNPMDIELCDDNNSPDGIEVFDLTQNAVDIINGEPNVSLTYYTDLNEALAGVNFIVDPTMHSNEDPANPGTGISPQTIYVRVTSGSDVNGTGGTGCYTIVDFDIIVNPLPVIPTDDLDIRECEPNTDNVFTFDLTQNTPIILGAQDGPNYAVTYHTTLLAAQNGAPQIGNPAAFTNSSNPQEIFVNISNTTTGCEIATLSFFIEVNDDAVAYPYANVFEVCDDNMEFDNDTTNDSATFDLSTQDAEVLGNDPTNPQPAADFAVSYYETQADADAGTNPLPTLYNNIVNPQVIYVRVDNNIPTGTPPVDGSFCYDVTTLTLQVNPMPSFNLDDMYLICASTNGTEVLPNDVIDTGLSAANYSFEWYLNGTVIPGQTGPTLAPQEGGSYAVIVTDNVTGCSSDLNDPNANTIVEVSTPPVITAEVVTDAFSENHTIQVTATGDGISEFEFSLDGGAYV</sequence>
<feature type="non-terminal residue" evidence="1">
    <location>
        <position position="1633"/>
    </location>
</feature>